<dbReference type="AlphaFoldDB" id="A0A091B9I7"/>
<evidence type="ECO:0000256" key="1">
    <source>
        <dbReference type="SAM" id="MobiDB-lite"/>
    </source>
</evidence>
<dbReference type="STRING" id="1121015.GCA_000420545_00140"/>
<feature type="compositionally biased region" description="Polar residues" evidence="1">
    <location>
        <begin position="86"/>
        <end position="100"/>
    </location>
</feature>
<keyword evidence="2" id="KW-1133">Transmembrane helix</keyword>
<evidence type="ECO:0000313" key="3">
    <source>
        <dbReference type="EMBL" id="KFN41120.1"/>
    </source>
</evidence>
<feature type="compositionally biased region" description="Basic and acidic residues" evidence="1">
    <location>
        <begin position="208"/>
        <end position="218"/>
    </location>
</feature>
<feature type="compositionally biased region" description="Low complexity" evidence="1">
    <location>
        <begin position="169"/>
        <end position="201"/>
    </location>
</feature>
<proteinExistence type="predicted"/>
<name>A0A091B9I7_9GAMM</name>
<organism evidence="3 4">
    <name type="scientific">Arenimonas oryziterrae DSM 21050 = YC6267</name>
    <dbReference type="NCBI Taxonomy" id="1121015"/>
    <lineage>
        <taxon>Bacteria</taxon>
        <taxon>Pseudomonadati</taxon>
        <taxon>Pseudomonadota</taxon>
        <taxon>Gammaproteobacteria</taxon>
        <taxon>Lysobacterales</taxon>
        <taxon>Lysobacteraceae</taxon>
        <taxon>Arenimonas</taxon>
    </lineage>
</organism>
<evidence type="ECO:0000256" key="2">
    <source>
        <dbReference type="SAM" id="Phobius"/>
    </source>
</evidence>
<keyword evidence="4" id="KW-1185">Reference proteome</keyword>
<accession>A0A091B9I7</accession>
<feature type="region of interest" description="Disordered" evidence="1">
    <location>
        <begin position="86"/>
        <end position="221"/>
    </location>
</feature>
<dbReference type="eggNOG" id="ENOG5033FIT">
    <property type="taxonomic scope" value="Bacteria"/>
</dbReference>
<protein>
    <submittedName>
        <fullName evidence="3">Uncharacterized protein</fullName>
    </submittedName>
</protein>
<feature type="transmembrane region" description="Helical" evidence="2">
    <location>
        <begin position="62"/>
        <end position="83"/>
    </location>
</feature>
<gene>
    <name evidence="3" type="ORF">N789_04335</name>
</gene>
<dbReference type="Proteomes" id="UP000029385">
    <property type="component" value="Unassembled WGS sequence"/>
</dbReference>
<sequence>MNTHEPTREPLDENEREFARVVRALPGGEPSASLDARILKAAQDAVAAAPSRRARSWAAGGALWGIGSAAAAVLAIGVGWQVLAPPSSTLPVPATRTSSAPAAMEESGTTVEFKDEAPRAFDNSPPPPPEAAAAQPRPARAPMPPPPPPAAPPPTAMEAPSPFIDEHVAANSAAAASDAVASAESDAAATAAEPALAARSSGLVGKAAETESRRERAMDQAVVGAAAPTAVAAPAPAATRPASQAAAAKADYRGKPANWLAHIRQLRDAEDLAGARESLRNFKKRYPDYVIPTDLAPLLRE</sequence>
<keyword evidence="2" id="KW-0472">Membrane</keyword>
<feature type="compositionally biased region" description="Pro residues" evidence="1">
    <location>
        <begin position="139"/>
        <end position="155"/>
    </location>
</feature>
<evidence type="ECO:0000313" key="4">
    <source>
        <dbReference type="Proteomes" id="UP000029385"/>
    </source>
</evidence>
<dbReference type="OrthoDB" id="6057666at2"/>
<dbReference type="EMBL" id="AVCI01000045">
    <property type="protein sequence ID" value="KFN41120.1"/>
    <property type="molecule type" value="Genomic_DNA"/>
</dbReference>
<reference evidence="3 4" key="1">
    <citation type="submission" date="2013-09" db="EMBL/GenBank/DDBJ databases">
        <title>Genome sequencing of Arenimonas oryziterrae.</title>
        <authorList>
            <person name="Chen F."/>
            <person name="Wang G."/>
        </authorList>
    </citation>
    <scope>NUCLEOTIDE SEQUENCE [LARGE SCALE GENOMIC DNA]</scope>
    <source>
        <strain evidence="3 4">YC6267</strain>
    </source>
</reference>
<keyword evidence="2" id="KW-0812">Transmembrane</keyword>
<dbReference type="PATRIC" id="fig|1121015.4.peg.2551"/>
<dbReference type="RefSeq" id="WP_022967815.1">
    <property type="nucleotide sequence ID" value="NZ_ATVD01000001.1"/>
</dbReference>
<comment type="caution">
    <text evidence="3">The sequence shown here is derived from an EMBL/GenBank/DDBJ whole genome shotgun (WGS) entry which is preliminary data.</text>
</comment>